<organism evidence="6 7">
    <name type="scientific">Dasania phycosphaerae</name>
    <dbReference type="NCBI Taxonomy" id="2950436"/>
    <lineage>
        <taxon>Bacteria</taxon>
        <taxon>Pseudomonadati</taxon>
        <taxon>Pseudomonadota</taxon>
        <taxon>Gammaproteobacteria</taxon>
        <taxon>Cellvibrionales</taxon>
        <taxon>Spongiibacteraceae</taxon>
        <taxon>Dasania</taxon>
    </lineage>
</organism>
<dbReference type="Pfam" id="PF10672">
    <property type="entry name" value="Methyltrans_SAM"/>
    <property type="match status" value="1"/>
</dbReference>
<evidence type="ECO:0000313" key="7">
    <source>
        <dbReference type="Proteomes" id="UP001069090"/>
    </source>
</evidence>
<dbReference type="InterPro" id="IPR019614">
    <property type="entry name" value="SAM-dep_methyl-trfase"/>
</dbReference>
<evidence type="ECO:0000256" key="2">
    <source>
        <dbReference type="ARBA" id="ARBA00022603"/>
    </source>
</evidence>
<proteinExistence type="predicted"/>
<keyword evidence="7" id="KW-1185">Reference proteome</keyword>
<dbReference type="PANTHER" id="PTHR43042:SF3">
    <property type="entry name" value="RIBOSOMAL RNA LARGE SUBUNIT METHYLTRANSFERASE YWBD-RELATED"/>
    <property type="match status" value="1"/>
</dbReference>
<dbReference type="CDD" id="cd02440">
    <property type="entry name" value="AdoMet_MTases"/>
    <property type="match status" value="1"/>
</dbReference>
<keyword evidence="1" id="KW-0698">rRNA processing</keyword>
<evidence type="ECO:0000256" key="1">
    <source>
        <dbReference type="ARBA" id="ARBA00022552"/>
    </source>
</evidence>
<dbReference type="RefSeq" id="WP_258332907.1">
    <property type="nucleotide sequence ID" value="NZ_JAPTGG010000019.1"/>
</dbReference>
<evidence type="ECO:0000256" key="4">
    <source>
        <dbReference type="ARBA" id="ARBA00022691"/>
    </source>
</evidence>
<feature type="domain" description="S-adenosylmethionine-dependent methyltransferase" evidence="5">
    <location>
        <begin position="23"/>
        <end position="298"/>
    </location>
</feature>
<dbReference type="AlphaFoldDB" id="A0A9J6RSA2"/>
<dbReference type="EC" id="2.1.1.-" evidence="6"/>
<protein>
    <submittedName>
        <fullName evidence="6">Class I SAM-dependent methyltransferase</fullName>
        <ecNumber evidence="6">2.1.1.-</ecNumber>
    </submittedName>
</protein>
<dbReference type="GO" id="GO:0006364">
    <property type="term" value="P:rRNA processing"/>
    <property type="evidence" value="ECO:0007669"/>
    <property type="project" value="UniProtKB-KW"/>
</dbReference>
<dbReference type="Proteomes" id="UP001069090">
    <property type="component" value="Unassembled WGS sequence"/>
</dbReference>
<accession>A0A9J6RSA2</accession>
<evidence type="ECO:0000256" key="3">
    <source>
        <dbReference type="ARBA" id="ARBA00022679"/>
    </source>
</evidence>
<sequence length="304" mass="34044">MNRVIQAIEQGLASDDNSSANSRRLFHGRGHCYPGLEAINVDFHPGLLLITLYQPLPEDGYQQLLDFINAKLELCVVVQRRYLPKSPSEVIKGEVPEPCYAQTDGMRFALNIAGNQNIGYFLDMQNTHRWLREHAEGLHVLNLFSYTCAFSVAALCGGARSVVNVDMSAGVLKTGQKNHQGNELDSRASRFMKLDILKSWGRIKKPGPYDLLVIDPPSNQRGSFVAEQDYGKVLRRIPQLLGEQGQVLVCLNAPHLASDFLVQLMAQECPDCELQQRFAASADFPESAPNRSLKVMLFNYRRPQ</sequence>
<dbReference type="InterPro" id="IPR029063">
    <property type="entry name" value="SAM-dependent_MTases_sf"/>
</dbReference>
<dbReference type="GO" id="GO:0008168">
    <property type="term" value="F:methyltransferase activity"/>
    <property type="evidence" value="ECO:0007669"/>
    <property type="project" value="UniProtKB-KW"/>
</dbReference>
<reference evidence="6 7" key="1">
    <citation type="submission" date="2022-12" db="EMBL/GenBank/DDBJ databases">
        <title>Dasania phycosphaerae sp. nov., isolated from particulate material of the south coast of Korea.</title>
        <authorList>
            <person name="Jiang Y."/>
        </authorList>
    </citation>
    <scope>NUCLEOTIDE SEQUENCE [LARGE SCALE GENOMIC DNA]</scope>
    <source>
        <strain evidence="6 7">GY-19</strain>
    </source>
</reference>
<keyword evidence="3 6" id="KW-0808">Transferase</keyword>
<name>A0A9J6RSA2_9GAMM</name>
<comment type="caution">
    <text evidence="6">The sequence shown here is derived from an EMBL/GenBank/DDBJ whole genome shotgun (WGS) entry which is preliminary data.</text>
</comment>
<dbReference type="GO" id="GO:0032259">
    <property type="term" value="P:methylation"/>
    <property type="evidence" value="ECO:0007669"/>
    <property type="project" value="UniProtKB-KW"/>
</dbReference>
<evidence type="ECO:0000313" key="6">
    <source>
        <dbReference type="EMBL" id="MCZ0866957.1"/>
    </source>
</evidence>
<keyword evidence="4" id="KW-0949">S-adenosyl-L-methionine</keyword>
<dbReference type="EMBL" id="JAPTGG010000019">
    <property type="protein sequence ID" value="MCZ0866957.1"/>
    <property type="molecule type" value="Genomic_DNA"/>
</dbReference>
<gene>
    <name evidence="6" type="ORF">O0V09_17265</name>
</gene>
<dbReference type="PANTHER" id="PTHR43042">
    <property type="entry name" value="SAM-DEPENDENT METHYLTRANSFERASE"/>
    <property type="match status" value="1"/>
</dbReference>
<keyword evidence="2 6" id="KW-0489">Methyltransferase</keyword>
<dbReference type="SUPFAM" id="SSF53335">
    <property type="entry name" value="S-adenosyl-L-methionine-dependent methyltransferases"/>
    <property type="match status" value="1"/>
</dbReference>
<evidence type="ECO:0000259" key="5">
    <source>
        <dbReference type="Pfam" id="PF10672"/>
    </source>
</evidence>
<dbReference type="Gene3D" id="3.40.50.150">
    <property type="entry name" value="Vaccinia Virus protein VP39"/>
    <property type="match status" value="1"/>
</dbReference>